<dbReference type="GO" id="GO:0032259">
    <property type="term" value="P:methylation"/>
    <property type="evidence" value="ECO:0007669"/>
    <property type="project" value="UniProtKB-KW"/>
</dbReference>
<feature type="domain" description="Methyltransferase" evidence="1">
    <location>
        <begin position="157"/>
        <end position="238"/>
    </location>
</feature>
<keyword evidence="3" id="KW-1185">Reference proteome</keyword>
<comment type="caution">
    <text evidence="2">The sequence shown here is derived from an EMBL/GenBank/DDBJ whole genome shotgun (WGS) entry which is preliminary data.</text>
</comment>
<keyword evidence="2" id="KW-0489">Methyltransferase</keyword>
<evidence type="ECO:0000259" key="1">
    <source>
        <dbReference type="Pfam" id="PF13649"/>
    </source>
</evidence>
<dbReference type="SUPFAM" id="SSF53335">
    <property type="entry name" value="S-adenosyl-L-methionine-dependent methyltransferases"/>
    <property type="match status" value="1"/>
</dbReference>
<organism evidence="2 3">
    <name type="scientific">Streptosporangium jomthongense</name>
    <dbReference type="NCBI Taxonomy" id="1193683"/>
    <lineage>
        <taxon>Bacteria</taxon>
        <taxon>Bacillati</taxon>
        <taxon>Actinomycetota</taxon>
        <taxon>Actinomycetes</taxon>
        <taxon>Streptosporangiales</taxon>
        <taxon>Streptosporangiaceae</taxon>
        <taxon>Streptosporangium</taxon>
    </lineage>
</organism>
<dbReference type="EC" id="2.1.1.-" evidence="2"/>
<dbReference type="Gene3D" id="3.40.50.150">
    <property type="entry name" value="Vaccinia Virus protein VP39"/>
    <property type="match status" value="1"/>
</dbReference>
<dbReference type="Pfam" id="PF13649">
    <property type="entry name" value="Methyltransf_25"/>
    <property type="match status" value="1"/>
</dbReference>
<dbReference type="EMBL" id="JBHSBC010000049">
    <property type="protein sequence ID" value="MFC3985863.1"/>
    <property type="molecule type" value="Genomic_DNA"/>
</dbReference>
<proteinExistence type="predicted"/>
<dbReference type="Proteomes" id="UP001595698">
    <property type="component" value="Unassembled WGS sequence"/>
</dbReference>
<accession>A0ABV8FEH7</accession>
<reference evidence="3" key="1">
    <citation type="journal article" date="2019" name="Int. J. Syst. Evol. Microbiol.">
        <title>The Global Catalogue of Microorganisms (GCM) 10K type strain sequencing project: providing services to taxonomists for standard genome sequencing and annotation.</title>
        <authorList>
            <consortium name="The Broad Institute Genomics Platform"/>
            <consortium name="The Broad Institute Genome Sequencing Center for Infectious Disease"/>
            <person name="Wu L."/>
            <person name="Ma J."/>
        </authorList>
    </citation>
    <scope>NUCLEOTIDE SEQUENCE [LARGE SCALE GENOMIC DNA]</scope>
    <source>
        <strain evidence="3">TBRC 7912</strain>
    </source>
</reference>
<dbReference type="InterPro" id="IPR029063">
    <property type="entry name" value="SAM-dependent_MTases_sf"/>
</dbReference>
<dbReference type="RefSeq" id="WP_352013819.1">
    <property type="nucleotide sequence ID" value="NZ_JBHSBC010000049.1"/>
</dbReference>
<dbReference type="CDD" id="cd02440">
    <property type="entry name" value="AdoMet_MTases"/>
    <property type="match status" value="1"/>
</dbReference>
<keyword evidence="2" id="KW-0808">Transferase</keyword>
<protein>
    <submittedName>
        <fullName evidence="2">SAM-dependent methyltransferase</fullName>
        <ecNumber evidence="2">2.1.1.-</ecNumber>
    </submittedName>
</protein>
<gene>
    <name evidence="2" type="ORF">ACFOYY_37450</name>
</gene>
<dbReference type="InterPro" id="IPR041698">
    <property type="entry name" value="Methyltransf_25"/>
</dbReference>
<evidence type="ECO:0000313" key="3">
    <source>
        <dbReference type="Proteomes" id="UP001595698"/>
    </source>
</evidence>
<dbReference type="GO" id="GO:0008168">
    <property type="term" value="F:methyltransferase activity"/>
    <property type="evidence" value="ECO:0007669"/>
    <property type="project" value="UniProtKB-KW"/>
</dbReference>
<sequence>MATNDFAIRGIPRRHSFELLEGYIMCSVIASLDDLGVLDILEEKGLRVEDVGGNLQLARDTVFYLVDRGVVAPDGDVYRLTGYGRELLRDRGYIFWIAGGFGEPFWRFGELVSGKSKYGKDISRDGRIVAVSSADLGLEDLKPYVHSLLSEIEFTRVADFGCGNARNLIGICGLKDADGLGVDISADAIAEARREVAKDGLTERITVVEADASNAAAIPGLETVDLVVGFFFMHEVLEQGLDYFVSYLRGLAERLPAGAHVLAAEVLPPQRDRACPETFTPEFTLIHALMGQGLLSEEGWSDAFRQGGFEIRKTVRPNIPGGLLLLAQKTD</sequence>
<evidence type="ECO:0000313" key="2">
    <source>
        <dbReference type="EMBL" id="MFC3985863.1"/>
    </source>
</evidence>
<name>A0ABV8FEH7_9ACTN</name>